<dbReference type="InterPro" id="IPR033469">
    <property type="entry name" value="CYTH-like_dom_sf"/>
</dbReference>
<dbReference type="AlphaFoldDB" id="A0A0W8FZ31"/>
<dbReference type="Gene3D" id="2.40.320.10">
    <property type="entry name" value="Hypothetical Protein Pfu-838710-001"/>
    <property type="match status" value="1"/>
</dbReference>
<dbReference type="PANTHER" id="PTHR21028">
    <property type="entry name" value="SI:CH211-156B7.4"/>
    <property type="match status" value="1"/>
</dbReference>
<dbReference type="PROSITE" id="PS51707">
    <property type="entry name" value="CYTH"/>
    <property type="match status" value="1"/>
</dbReference>
<proteinExistence type="predicted"/>
<dbReference type="InterPro" id="IPR023577">
    <property type="entry name" value="CYTH_domain"/>
</dbReference>
<dbReference type="InterPro" id="IPR008173">
    <property type="entry name" value="Adenylyl_cyclase_CyaB"/>
</dbReference>
<evidence type="ECO:0000313" key="2">
    <source>
        <dbReference type="EMBL" id="KUG26170.1"/>
    </source>
</evidence>
<name>A0A0W8FZ31_9ZZZZ</name>
<dbReference type="CDD" id="cd07890">
    <property type="entry name" value="CYTH-like_AC_IV-like"/>
    <property type="match status" value="1"/>
</dbReference>
<dbReference type="Pfam" id="PF01928">
    <property type="entry name" value="CYTH"/>
    <property type="match status" value="1"/>
</dbReference>
<dbReference type="EC" id="4.6.1.1" evidence="2"/>
<comment type="caution">
    <text evidence="2">The sequence shown here is derived from an EMBL/GenBank/DDBJ whole genome shotgun (WGS) entry which is preliminary data.</text>
</comment>
<dbReference type="PANTHER" id="PTHR21028:SF2">
    <property type="entry name" value="CYTH DOMAIN-CONTAINING PROTEIN"/>
    <property type="match status" value="1"/>
</dbReference>
<dbReference type="SMART" id="SM01118">
    <property type="entry name" value="CYTH"/>
    <property type="match status" value="1"/>
</dbReference>
<keyword evidence="2" id="KW-0456">Lyase</keyword>
<reference evidence="2" key="1">
    <citation type="journal article" date="2015" name="Proc. Natl. Acad. Sci. U.S.A.">
        <title>Networks of energetic and metabolic interactions define dynamics in microbial communities.</title>
        <authorList>
            <person name="Embree M."/>
            <person name="Liu J.K."/>
            <person name="Al-Bassam M.M."/>
            <person name="Zengler K."/>
        </authorList>
    </citation>
    <scope>NUCLEOTIDE SEQUENCE</scope>
</reference>
<feature type="domain" description="CYTH" evidence="1">
    <location>
        <begin position="2"/>
        <end position="165"/>
    </location>
</feature>
<dbReference type="SUPFAM" id="SSF55154">
    <property type="entry name" value="CYTH-like phosphatases"/>
    <property type="match status" value="1"/>
</dbReference>
<dbReference type="GO" id="GO:0004016">
    <property type="term" value="F:adenylate cyclase activity"/>
    <property type="evidence" value="ECO:0007669"/>
    <property type="project" value="UniProtKB-EC"/>
</dbReference>
<gene>
    <name evidence="2" type="ORF">ASZ90_004003</name>
</gene>
<accession>A0A0W8FZ31</accession>
<organism evidence="2">
    <name type="scientific">hydrocarbon metagenome</name>
    <dbReference type="NCBI Taxonomy" id="938273"/>
    <lineage>
        <taxon>unclassified sequences</taxon>
        <taxon>metagenomes</taxon>
        <taxon>ecological metagenomes</taxon>
    </lineage>
</organism>
<sequence>MAQNIELKIKLDNFSVVTEILNQNNIKLETILRQRDIYYKHKDGLLKLRVYNSSGELIFYQRNEDDKDRVSNYHLLKVDPKHAEDFFSKLFEVETEVIKERRLYLYKNTRIHLDMVENLGNYLELETVVNTSLEEGKNEFAEVVKLFKLDLSKQIKSSYRTLLIEK</sequence>
<dbReference type="EMBL" id="LNQE01000521">
    <property type="protein sequence ID" value="KUG26170.1"/>
    <property type="molecule type" value="Genomic_DNA"/>
</dbReference>
<evidence type="ECO:0000259" key="1">
    <source>
        <dbReference type="PROSITE" id="PS51707"/>
    </source>
</evidence>
<protein>
    <submittedName>
        <fullName evidence="2">Adenylate cyclase</fullName>
        <ecNumber evidence="2">4.6.1.1</ecNumber>
    </submittedName>
</protein>